<comment type="caution">
    <text evidence="1">The sequence shown here is derived from an EMBL/GenBank/DDBJ whole genome shotgun (WGS) entry which is preliminary data.</text>
</comment>
<gene>
    <name evidence="1" type="ORF">HMPREF1535_03713</name>
</gene>
<proteinExistence type="predicted"/>
<dbReference type="HOGENOM" id="CLU_3370079_0_0_10"/>
<evidence type="ECO:0000313" key="1">
    <source>
        <dbReference type="EMBL" id="KKB50364.1"/>
    </source>
</evidence>
<dbReference type="Proteomes" id="UP000033047">
    <property type="component" value="Unassembled WGS sequence"/>
</dbReference>
<evidence type="ECO:0000313" key="2">
    <source>
        <dbReference type="Proteomes" id="UP000033047"/>
    </source>
</evidence>
<feature type="non-terminal residue" evidence="1">
    <location>
        <position position="35"/>
    </location>
</feature>
<accession>A0A0F5IXQ8</accession>
<sequence>MESLNDSLNLNGKRKKRKYLSFIRKRDCIKMIDNL</sequence>
<reference evidence="1 2" key="1">
    <citation type="submission" date="2013-04" db="EMBL/GenBank/DDBJ databases">
        <title>The Genome Sequence of Parabacteroides goldsteinii DSM 19448.</title>
        <authorList>
            <consortium name="The Broad Institute Genomics Platform"/>
            <person name="Earl A."/>
            <person name="Ward D."/>
            <person name="Feldgarden M."/>
            <person name="Gevers D."/>
            <person name="Martens E."/>
            <person name="Sakamoto M."/>
            <person name="Benno Y."/>
            <person name="Song Y."/>
            <person name="Liu C."/>
            <person name="Lee J."/>
            <person name="Bolanos M."/>
            <person name="Vaisanen M.L."/>
            <person name="Finegold S.M."/>
            <person name="Walker B."/>
            <person name="Young S."/>
            <person name="Zeng Q."/>
            <person name="Gargeya S."/>
            <person name="Fitzgerald M."/>
            <person name="Haas B."/>
            <person name="Abouelleil A."/>
            <person name="Allen A.W."/>
            <person name="Alvarado L."/>
            <person name="Arachchi H.M."/>
            <person name="Berlin A.M."/>
            <person name="Chapman S.B."/>
            <person name="Gainer-Dewar J."/>
            <person name="Goldberg J."/>
            <person name="Griggs A."/>
            <person name="Gujja S."/>
            <person name="Hansen M."/>
            <person name="Howarth C."/>
            <person name="Imamovic A."/>
            <person name="Ireland A."/>
            <person name="Larimer J."/>
            <person name="McCowan C."/>
            <person name="Murphy C."/>
            <person name="Pearson M."/>
            <person name="Poon T.W."/>
            <person name="Priest M."/>
            <person name="Roberts A."/>
            <person name="Saif S."/>
            <person name="Shea T."/>
            <person name="Sisk P."/>
            <person name="Sykes S."/>
            <person name="Wortman J."/>
            <person name="Nusbaum C."/>
            <person name="Birren B."/>
        </authorList>
    </citation>
    <scope>NUCLEOTIDE SEQUENCE [LARGE SCALE GENOMIC DNA]</scope>
    <source>
        <strain evidence="1 2">DSM 19448</strain>
    </source>
</reference>
<protein>
    <submittedName>
        <fullName evidence="1">Uncharacterized protein</fullName>
    </submittedName>
</protein>
<name>A0A0F5IXQ8_9BACT</name>
<dbReference type="STRING" id="927665.HMPREF1535_03713"/>
<dbReference type="AlphaFoldDB" id="A0A0F5IXQ8"/>
<organism evidence="1 2">
    <name type="scientific">Parabacteroides goldsteinii DSM 19448 = WAL 12034</name>
    <dbReference type="NCBI Taxonomy" id="927665"/>
    <lineage>
        <taxon>Bacteria</taxon>
        <taxon>Pseudomonadati</taxon>
        <taxon>Bacteroidota</taxon>
        <taxon>Bacteroidia</taxon>
        <taxon>Bacteroidales</taxon>
        <taxon>Tannerellaceae</taxon>
        <taxon>Parabacteroides</taxon>
    </lineage>
</organism>
<dbReference type="EMBL" id="AQHV01000016">
    <property type="protein sequence ID" value="KKB50364.1"/>
    <property type="molecule type" value="Genomic_DNA"/>
</dbReference>